<dbReference type="GO" id="GO:0030170">
    <property type="term" value="F:pyridoxal phosphate binding"/>
    <property type="evidence" value="ECO:0007669"/>
    <property type="project" value="TreeGrafter"/>
</dbReference>
<dbReference type="RefSeq" id="WP_060858434.1">
    <property type="nucleotide sequence ID" value="NZ_FCOC02000025.1"/>
</dbReference>
<comment type="cofactor">
    <cofactor evidence="1">
        <name>pyridoxal 5'-phosphate</name>
        <dbReference type="ChEBI" id="CHEBI:597326"/>
    </cofactor>
</comment>
<protein>
    <submittedName>
        <fullName evidence="5">Lipopolysaccharide biosynthesis protein</fullName>
    </submittedName>
</protein>
<dbReference type="CDD" id="cd00616">
    <property type="entry name" value="AHBA_syn"/>
    <property type="match status" value="1"/>
</dbReference>
<dbReference type="Pfam" id="PF01041">
    <property type="entry name" value="DegT_DnrJ_EryC1"/>
    <property type="match status" value="1"/>
</dbReference>
<evidence type="ECO:0000256" key="4">
    <source>
        <dbReference type="RuleBase" id="RU004508"/>
    </source>
</evidence>
<dbReference type="NCBIfam" id="NF011936">
    <property type="entry name" value="PRK15407.1"/>
    <property type="match status" value="1"/>
</dbReference>
<dbReference type="PANTHER" id="PTHR30244">
    <property type="entry name" value="TRANSAMINASE"/>
    <property type="match status" value="1"/>
</dbReference>
<dbReference type="InterPro" id="IPR000653">
    <property type="entry name" value="DegT/StrS_aminotransferase"/>
</dbReference>
<dbReference type="PANTHER" id="PTHR30244:SF34">
    <property type="entry name" value="DTDP-4-AMINO-4,6-DIDEOXYGALACTOSE TRANSAMINASE"/>
    <property type="match status" value="1"/>
</dbReference>
<dbReference type="Gene3D" id="3.90.1150.10">
    <property type="entry name" value="Aspartate Aminotransferase, domain 1"/>
    <property type="match status" value="1"/>
</dbReference>
<dbReference type="EMBL" id="FCOC02000025">
    <property type="protein sequence ID" value="SAL51168.1"/>
    <property type="molecule type" value="Genomic_DNA"/>
</dbReference>
<dbReference type="InterPro" id="IPR015421">
    <property type="entry name" value="PyrdxlP-dep_Trfase_major"/>
</dbReference>
<dbReference type="GO" id="GO:0008483">
    <property type="term" value="F:transaminase activity"/>
    <property type="evidence" value="ECO:0007669"/>
    <property type="project" value="TreeGrafter"/>
</dbReference>
<gene>
    <name evidence="5" type="ORF">AWB64_05450</name>
</gene>
<evidence type="ECO:0000313" key="6">
    <source>
        <dbReference type="Proteomes" id="UP000054893"/>
    </source>
</evidence>
<dbReference type="Proteomes" id="UP000054893">
    <property type="component" value="Unassembled WGS sequence"/>
</dbReference>
<sequence>MQNANTNAIRAQIAKLVEEYAAIALASQPFLPGASVVPPSGKVLDASELKLMVEASLDGWLTTGRFNDEFEAKLAAFLGVRYLITVNSGSSANLVAFTTLTSPALGERAIKPGDEVIGVAAGFPTTVNPILQFGAVPVFVDVQIGTYNIDASKIEAAISPKTKAIMLAHTLGNPYNLEVITALCKKYNLWLVEDCCDALGSTYNGQLVGTFGDIGTLSFYPAHHITMGEGGAVFTNNPDLKRIAESFRDWGRDCYCAPGKDNTCGRRFSQQFGSLPEGYDHKYTYSHLGYNLKITDMQAACGLAQLEKASRFIAQRKEHFAFLKERLASCEEFLILPEATPNSDPSWFGFPITLREGCPVSRVDLLQYLDQNRVGTRLLFAGNLTRQPYMTGRNYRVSGDLTNTDIVMNDTFWVGVQPALTEPMMEFSVSKIEAFLGVNF</sequence>
<evidence type="ECO:0000256" key="3">
    <source>
        <dbReference type="ARBA" id="ARBA00037999"/>
    </source>
</evidence>
<proteinExistence type="inferred from homology"/>
<dbReference type="SUPFAM" id="SSF53383">
    <property type="entry name" value="PLP-dependent transferases"/>
    <property type="match status" value="1"/>
</dbReference>
<dbReference type="OrthoDB" id="9804264at2"/>
<reference evidence="5 6" key="1">
    <citation type="submission" date="2016-01" db="EMBL/GenBank/DDBJ databases">
        <authorList>
            <person name="Oliw E.H."/>
        </authorList>
    </citation>
    <scope>NUCLEOTIDE SEQUENCE [LARGE SCALE GENOMIC DNA]</scope>
    <source>
        <strain evidence="5">LMG 22029</strain>
    </source>
</reference>
<keyword evidence="2 4" id="KW-0663">Pyridoxal phosphate</keyword>
<organism evidence="5 6">
    <name type="scientific">Caballeronia sordidicola</name>
    <name type="common">Burkholderia sordidicola</name>
    <dbReference type="NCBI Taxonomy" id="196367"/>
    <lineage>
        <taxon>Bacteria</taxon>
        <taxon>Pseudomonadati</taxon>
        <taxon>Pseudomonadota</taxon>
        <taxon>Betaproteobacteria</taxon>
        <taxon>Burkholderiales</taxon>
        <taxon>Burkholderiaceae</taxon>
        <taxon>Caballeronia</taxon>
    </lineage>
</organism>
<dbReference type="PIRSF" id="PIRSF000390">
    <property type="entry name" value="PLP_StrS"/>
    <property type="match status" value="1"/>
</dbReference>
<dbReference type="Gene3D" id="3.40.640.10">
    <property type="entry name" value="Type I PLP-dependent aspartate aminotransferase-like (Major domain)"/>
    <property type="match status" value="1"/>
</dbReference>
<dbReference type="InterPro" id="IPR015422">
    <property type="entry name" value="PyrdxlP-dep_Trfase_small"/>
</dbReference>
<evidence type="ECO:0000256" key="2">
    <source>
        <dbReference type="ARBA" id="ARBA00022898"/>
    </source>
</evidence>
<dbReference type="FunFam" id="3.40.640.10:FF:000079">
    <property type="entry name" value="LPS biosynthesis protein"/>
    <property type="match status" value="1"/>
</dbReference>
<dbReference type="GO" id="GO:0000271">
    <property type="term" value="P:polysaccharide biosynthetic process"/>
    <property type="evidence" value="ECO:0007669"/>
    <property type="project" value="TreeGrafter"/>
</dbReference>
<dbReference type="AlphaFoldDB" id="A0A158I3K2"/>
<comment type="similarity">
    <text evidence="3 4">Belongs to the DegT/DnrJ/EryC1 family.</text>
</comment>
<dbReference type="InterPro" id="IPR015424">
    <property type="entry name" value="PyrdxlP-dep_Trfase"/>
</dbReference>
<evidence type="ECO:0000313" key="5">
    <source>
        <dbReference type="EMBL" id="SAL51168.1"/>
    </source>
</evidence>
<accession>A0A158I3K2</accession>
<name>A0A158I3K2_CABSO</name>
<evidence type="ECO:0000256" key="1">
    <source>
        <dbReference type="ARBA" id="ARBA00001933"/>
    </source>
</evidence>